<protein>
    <recommendedName>
        <fullName evidence="2">SURP motif domain-containing protein</fullName>
    </recommendedName>
</protein>
<dbReference type="Pfam" id="PF01805">
    <property type="entry name" value="Surp"/>
    <property type="match status" value="1"/>
</dbReference>
<dbReference type="PROSITE" id="PS50128">
    <property type="entry name" value="SURP"/>
    <property type="match status" value="1"/>
</dbReference>
<dbReference type="InterPro" id="IPR035967">
    <property type="entry name" value="SWAP/Surp_sf"/>
</dbReference>
<organism evidence="3 4">
    <name type="scientific">Smittium megazygosporum</name>
    <dbReference type="NCBI Taxonomy" id="133381"/>
    <lineage>
        <taxon>Eukaryota</taxon>
        <taxon>Fungi</taxon>
        <taxon>Fungi incertae sedis</taxon>
        <taxon>Zoopagomycota</taxon>
        <taxon>Kickxellomycotina</taxon>
        <taxon>Harpellomycetes</taxon>
        <taxon>Harpellales</taxon>
        <taxon>Legeriomycetaceae</taxon>
        <taxon>Smittium</taxon>
    </lineage>
</organism>
<feature type="region of interest" description="Disordered" evidence="1">
    <location>
        <begin position="318"/>
        <end position="397"/>
    </location>
</feature>
<dbReference type="SUPFAM" id="SSF109905">
    <property type="entry name" value="Surp module (SWAP domain)"/>
    <property type="match status" value="1"/>
</dbReference>
<evidence type="ECO:0000256" key="1">
    <source>
        <dbReference type="SAM" id="MobiDB-lite"/>
    </source>
</evidence>
<dbReference type="GO" id="GO:0003723">
    <property type="term" value="F:RNA binding"/>
    <property type="evidence" value="ECO:0007669"/>
    <property type="project" value="InterPro"/>
</dbReference>
<dbReference type="GO" id="GO:0006396">
    <property type="term" value="P:RNA processing"/>
    <property type="evidence" value="ECO:0007669"/>
    <property type="project" value="InterPro"/>
</dbReference>
<dbReference type="InterPro" id="IPR000061">
    <property type="entry name" value="Surp"/>
</dbReference>
<dbReference type="STRING" id="133381.A0A2T9ZLC2"/>
<feature type="compositionally biased region" description="Polar residues" evidence="1">
    <location>
        <begin position="364"/>
        <end position="393"/>
    </location>
</feature>
<evidence type="ECO:0000313" key="4">
    <source>
        <dbReference type="Proteomes" id="UP000245609"/>
    </source>
</evidence>
<accession>A0A2T9ZLC2</accession>
<dbReference type="SMART" id="SM00648">
    <property type="entry name" value="SWAP"/>
    <property type="match status" value="2"/>
</dbReference>
<keyword evidence="4" id="KW-1185">Reference proteome</keyword>
<gene>
    <name evidence="3" type="ORF">BB560_000111</name>
</gene>
<dbReference type="Proteomes" id="UP000245609">
    <property type="component" value="Unassembled WGS sequence"/>
</dbReference>
<dbReference type="EMBL" id="MBFS01000010">
    <property type="protein sequence ID" value="PVV05388.1"/>
    <property type="molecule type" value="Genomic_DNA"/>
</dbReference>
<evidence type="ECO:0000259" key="2">
    <source>
        <dbReference type="PROSITE" id="PS50128"/>
    </source>
</evidence>
<sequence length="562" mass="63472">MFSDSDISSTESFESEEYDSRAYFDEFGNSPAHKKVRNLEKDSNQANLSRKESGDNSSILCFGYGARLFQIEKQVSLKLESGSLCPWPFADGSSNILIDRNLITEKGFFDQRIKPIIHSAPEFFNEILESGFRKNHIKSRNKHKKLLKLLNNSRFGDLYADDSQNESENDLLSSSSNDASKKRKYGLVGLDYSSLDKPKSTENKLLATEIVSNKSISTDDSGISNQISTEEAFKLPFKPPEGIKAPSSRKQFDIIEKTASYIAEKPTQSERNTLELTIQARQSTNSLFSFLNKSNVLYPFYRHVLFLFLSGLYGYDSDSSSDIESVSKTTINSDSMESERHMNKVESKKEKSIESEAQSEHSRVQTPSQSSNEFINESTDMTPLTRRVSSSSEKNSKGLEVAPIDSKVLIPKNMRVPSDKELVNMIVNTAKFIVYSQREFSKAEADLRIQKASTPTLYSFLSAMNEYNSFYTFYRDSISKGKTVIFDTVQSSESYHLSLSENPSQNISKTEIVTKQDDSFDYSTETISGNPMKVSEESDMKSYRRKKLATFLANKNQNSGKT</sequence>
<evidence type="ECO:0000313" key="3">
    <source>
        <dbReference type="EMBL" id="PVV05388.1"/>
    </source>
</evidence>
<dbReference type="OrthoDB" id="447637at2759"/>
<dbReference type="AlphaFoldDB" id="A0A2T9ZLC2"/>
<dbReference type="Gene3D" id="1.10.10.790">
    <property type="entry name" value="Surp module"/>
    <property type="match status" value="1"/>
</dbReference>
<feature type="compositionally biased region" description="Basic and acidic residues" evidence="1">
    <location>
        <begin position="337"/>
        <end position="363"/>
    </location>
</feature>
<reference evidence="3 4" key="1">
    <citation type="journal article" date="2018" name="MBio">
        <title>Comparative Genomics Reveals the Core Gene Toolbox for the Fungus-Insect Symbiosis.</title>
        <authorList>
            <person name="Wang Y."/>
            <person name="Stata M."/>
            <person name="Wang W."/>
            <person name="Stajich J.E."/>
            <person name="White M.M."/>
            <person name="Moncalvo J.M."/>
        </authorList>
    </citation>
    <scope>NUCLEOTIDE SEQUENCE [LARGE SCALE GENOMIC DNA]</scope>
    <source>
        <strain evidence="3 4">SC-DP-2</strain>
    </source>
</reference>
<comment type="caution">
    <text evidence="3">The sequence shown here is derived from an EMBL/GenBank/DDBJ whole genome shotgun (WGS) entry which is preliminary data.</text>
</comment>
<feature type="domain" description="SURP motif" evidence="2">
    <location>
        <begin position="254"/>
        <end position="301"/>
    </location>
</feature>
<feature type="region of interest" description="Disordered" evidence="1">
    <location>
        <begin position="35"/>
        <end position="55"/>
    </location>
</feature>
<feature type="compositionally biased region" description="Polar residues" evidence="1">
    <location>
        <begin position="323"/>
        <end position="335"/>
    </location>
</feature>
<name>A0A2T9ZLC2_9FUNG</name>
<proteinExistence type="predicted"/>
<feature type="compositionally biased region" description="Basic and acidic residues" evidence="1">
    <location>
        <begin position="37"/>
        <end position="54"/>
    </location>
</feature>